<feature type="transmembrane region" description="Helical" evidence="2">
    <location>
        <begin position="31"/>
        <end position="48"/>
    </location>
</feature>
<proteinExistence type="predicted"/>
<keyword evidence="2" id="KW-0472">Membrane</keyword>
<evidence type="ECO:0000313" key="4">
    <source>
        <dbReference type="Proteomes" id="UP001596047"/>
    </source>
</evidence>
<evidence type="ECO:0000313" key="3">
    <source>
        <dbReference type="EMBL" id="MFC5651580.1"/>
    </source>
</evidence>
<gene>
    <name evidence="3" type="ORF">ACFPYJ_21165</name>
</gene>
<name>A0ABW0W5C9_9BACL</name>
<sequence>MPRKMSPLLIVILALIGVGLIAQMLNNPVQLIIPVVVFGVIYLLYKFPPGGARASSAKPRSKQANRRDPQASKPKSRKNIPFRVIEGGKDDDNLPKYH</sequence>
<keyword evidence="2" id="KW-1133">Transmembrane helix</keyword>
<dbReference type="EMBL" id="JBHSOW010000080">
    <property type="protein sequence ID" value="MFC5651580.1"/>
    <property type="molecule type" value="Genomic_DNA"/>
</dbReference>
<evidence type="ECO:0000256" key="1">
    <source>
        <dbReference type="SAM" id="MobiDB-lite"/>
    </source>
</evidence>
<feature type="compositionally biased region" description="Basic and acidic residues" evidence="1">
    <location>
        <begin position="86"/>
        <end position="98"/>
    </location>
</feature>
<organism evidence="3 4">
    <name type="scientific">Paenibacillus solisilvae</name>
    <dbReference type="NCBI Taxonomy" id="2486751"/>
    <lineage>
        <taxon>Bacteria</taxon>
        <taxon>Bacillati</taxon>
        <taxon>Bacillota</taxon>
        <taxon>Bacilli</taxon>
        <taxon>Bacillales</taxon>
        <taxon>Paenibacillaceae</taxon>
        <taxon>Paenibacillus</taxon>
    </lineage>
</organism>
<evidence type="ECO:0000256" key="2">
    <source>
        <dbReference type="SAM" id="Phobius"/>
    </source>
</evidence>
<keyword evidence="4" id="KW-1185">Reference proteome</keyword>
<feature type="region of interest" description="Disordered" evidence="1">
    <location>
        <begin position="49"/>
        <end position="98"/>
    </location>
</feature>
<comment type="caution">
    <text evidence="3">The sequence shown here is derived from an EMBL/GenBank/DDBJ whole genome shotgun (WGS) entry which is preliminary data.</text>
</comment>
<protein>
    <recommendedName>
        <fullName evidence="5">DUF2207 domain-containing protein</fullName>
    </recommendedName>
</protein>
<evidence type="ECO:0008006" key="5">
    <source>
        <dbReference type="Google" id="ProtNLM"/>
    </source>
</evidence>
<accession>A0ABW0W5C9</accession>
<dbReference type="Proteomes" id="UP001596047">
    <property type="component" value="Unassembled WGS sequence"/>
</dbReference>
<keyword evidence="2" id="KW-0812">Transmembrane</keyword>
<feature type="transmembrane region" description="Helical" evidence="2">
    <location>
        <begin position="7"/>
        <end position="25"/>
    </location>
</feature>
<dbReference type="RefSeq" id="WP_379190217.1">
    <property type="nucleotide sequence ID" value="NZ_JBHSOW010000080.1"/>
</dbReference>
<reference evidence="4" key="1">
    <citation type="journal article" date="2019" name="Int. J. Syst. Evol. Microbiol.">
        <title>The Global Catalogue of Microorganisms (GCM) 10K type strain sequencing project: providing services to taxonomists for standard genome sequencing and annotation.</title>
        <authorList>
            <consortium name="The Broad Institute Genomics Platform"/>
            <consortium name="The Broad Institute Genome Sequencing Center for Infectious Disease"/>
            <person name="Wu L."/>
            <person name="Ma J."/>
        </authorList>
    </citation>
    <scope>NUCLEOTIDE SEQUENCE [LARGE SCALE GENOMIC DNA]</scope>
    <source>
        <strain evidence="4">CGMCC 1.3240</strain>
    </source>
</reference>